<evidence type="ECO:0000256" key="1">
    <source>
        <dbReference type="ARBA" id="ARBA00001933"/>
    </source>
</evidence>
<dbReference type="Pfam" id="PF00155">
    <property type="entry name" value="Aminotran_1_2"/>
    <property type="match status" value="1"/>
</dbReference>
<organism evidence="6 7">
    <name type="scientific">Pyrodictium abyssi</name>
    <dbReference type="NCBI Taxonomy" id="54256"/>
    <lineage>
        <taxon>Archaea</taxon>
        <taxon>Thermoproteota</taxon>
        <taxon>Thermoprotei</taxon>
        <taxon>Desulfurococcales</taxon>
        <taxon>Pyrodictiaceae</taxon>
        <taxon>Pyrodictium</taxon>
    </lineage>
</organism>
<comment type="cofactor">
    <cofactor evidence="1">
        <name>pyridoxal 5'-phosphate</name>
        <dbReference type="ChEBI" id="CHEBI:597326"/>
    </cofactor>
</comment>
<evidence type="ECO:0000313" key="6">
    <source>
        <dbReference type="EMBL" id="BES82643.1"/>
    </source>
</evidence>
<keyword evidence="4" id="KW-0663">Pyridoxal phosphate</keyword>
<dbReference type="InterPro" id="IPR015421">
    <property type="entry name" value="PyrdxlP-dep_Trfase_major"/>
</dbReference>
<name>A0ABM8J096_9CREN</name>
<accession>A0ABM8J096</accession>
<dbReference type="PANTHER" id="PTHR42790">
    <property type="entry name" value="AMINOTRANSFERASE"/>
    <property type="match status" value="1"/>
</dbReference>
<dbReference type="GO" id="GO:0008483">
    <property type="term" value="F:transaminase activity"/>
    <property type="evidence" value="ECO:0007669"/>
    <property type="project" value="UniProtKB-KW"/>
</dbReference>
<dbReference type="InterPro" id="IPR004839">
    <property type="entry name" value="Aminotransferase_I/II_large"/>
</dbReference>
<evidence type="ECO:0000256" key="2">
    <source>
        <dbReference type="ARBA" id="ARBA00022576"/>
    </source>
</evidence>
<dbReference type="CDD" id="cd00609">
    <property type="entry name" value="AAT_like"/>
    <property type="match status" value="1"/>
</dbReference>
<keyword evidence="2 6" id="KW-0032">Aminotransferase</keyword>
<evidence type="ECO:0000313" key="7">
    <source>
        <dbReference type="Proteomes" id="UP001341135"/>
    </source>
</evidence>
<dbReference type="InterPro" id="IPR050859">
    <property type="entry name" value="Class-I_PLP-dep_aminotransf"/>
</dbReference>
<dbReference type="Gene3D" id="3.40.640.10">
    <property type="entry name" value="Type I PLP-dependent aspartate aminotransferase-like (Major domain)"/>
    <property type="match status" value="1"/>
</dbReference>
<protein>
    <submittedName>
        <fullName evidence="6">PLP-dependent aminotransferase family protein</fullName>
    </submittedName>
</protein>
<evidence type="ECO:0000256" key="4">
    <source>
        <dbReference type="ARBA" id="ARBA00022898"/>
    </source>
</evidence>
<evidence type="ECO:0000256" key="3">
    <source>
        <dbReference type="ARBA" id="ARBA00022679"/>
    </source>
</evidence>
<proteinExistence type="predicted"/>
<keyword evidence="3" id="KW-0808">Transferase</keyword>
<evidence type="ECO:0000259" key="5">
    <source>
        <dbReference type="Pfam" id="PF00155"/>
    </source>
</evidence>
<feature type="domain" description="Aminotransferase class I/classII large" evidence="5">
    <location>
        <begin position="101"/>
        <end position="434"/>
    </location>
</feature>
<dbReference type="InterPro" id="IPR015422">
    <property type="entry name" value="PyrdxlP-dep_Trfase_small"/>
</dbReference>
<dbReference type="Gene3D" id="3.90.1150.10">
    <property type="entry name" value="Aspartate Aminotransferase, domain 1"/>
    <property type="match status" value="1"/>
</dbReference>
<keyword evidence="7" id="KW-1185">Reference proteome</keyword>
<reference evidence="6 7" key="1">
    <citation type="submission" date="2023-09" db="EMBL/GenBank/DDBJ databases">
        <title>Pyrofollis japonicus gen. nov. sp. nov., a novel member of the family Pyrodictiaceae isolated from the Iheya North hydrothermal field.</title>
        <authorList>
            <person name="Miyazaki U."/>
            <person name="Sanari M."/>
            <person name="Tame A."/>
            <person name="Kitajima M."/>
            <person name="Okamoto A."/>
            <person name="Sawayama S."/>
            <person name="Miyazaki J."/>
            <person name="Takai K."/>
            <person name="Nakagawa S."/>
        </authorList>
    </citation>
    <scope>NUCLEOTIDE SEQUENCE [LARGE SCALE GENOMIC DNA]</scope>
    <source>
        <strain evidence="6 7">AV2</strain>
    </source>
</reference>
<dbReference type="EMBL" id="AP028907">
    <property type="protein sequence ID" value="BES82643.1"/>
    <property type="molecule type" value="Genomic_DNA"/>
</dbReference>
<dbReference type="SUPFAM" id="SSF53383">
    <property type="entry name" value="PLP-dependent transferases"/>
    <property type="match status" value="1"/>
</dbReference>
<gene>
    <name evidence="6" type="ORF">PABY_22100</name>
</gene>
<dbReference type="InterPro" id="IPR015424">
    <property type="entry name" value="PyrdxlP-dep_Trfase"/>
</dbReference>
<dbReference type="Proteomes" id="UP001341135">
    <property type="component" value="Chromosome"/>
</dbReference>
<dbReference type="PANTHER" id="PTHR42790:SF19">
    <property type="entry name" value="KYNURENINE_ALPHA-AMINOADIPATE AMINOTRANSFERASE, MITOCHONDRIAL"/>
    <property type="match status" value="1"/>
</dbReference>
<sequence>MAGIATLVAAGYHVITSSSLALSPPGQAFKFAEIVGKPGASIVDYSKFFSEYVNAIKASDIRELLKIVEKGNVISLAGGLPDPRSFPKEEIARIAMEVIERFGEKALQYSPTRGVSYFLEALKNFSKRHGIAVNDEDGIITTVGSQQALYILGRALLNPGDYVVTEEPTYLGMLQAFRGVGVRYLTVPIDEDGMRTDKLEEVLKKAKSEGLRIKMIYTVPTCHNPAGTTLPMDRRRHLLELAEEYDLLVVEDDPYSFIAFEERDVKPLKTLDRSGRVIYMSTVSKILAPGLRLGWAIGPDPLISKMELVKQEIDLHTSTLSQYIAAEAMNRGIIDKHIPFIKRLYREKRDAMLAALEEYMPEGVKWTKPIGGLFVWVWLPEGINSRKLLQKAIEKGVVFVPGDSFYPSGGGENTMRLNFSYPSPEEIREGVRRIAEAIKEYKAG</sequence>